<keyword evidence="3" id="KW-0808">Transferase</keyword>
<keyword evidence="5 11" id="KW-0418">Kinase</keyword>
<dbReference type="Gene3D" id="3.30.200.20">
    <property type="entry name" value="Phosphorylase Kinase, domain 1"/>
    <property type="match status" value="1"/>
</dbReference>
<dbReference type="EC" id="2.7.11.1" evidence="1"/>
<keyword evidence="6 7" id="KW-0067">ATP-binding</keyword>
<feature type="transmembrane region" description="Helical" evidence="9">
    <location>
        <begin position="481"/>
        <end position="500"/>
    </location>
</feature>
<dbReference type="CDD" id="cd14014">
    <property type="entry name" value="STKc_PknB_like"/>
    <property type="match status" value="1"/>
</dbReference>
<dbReference type="STRING" id="54.SAMN02745121_06023"/>
<gene>
    <name evidence="11" type="ORF">SAMN02745121_06023</name>
</gene>
<dbReference type="SUPFAM" id="SSF56112">
    <property type="entry name" value="Protein kinase-like (PK-like)"/>
    <property type="match status" value="1"/>
</dbReference>
<dbReference type="InterPro" id="IPR008271">
    <property type="entry name" value="Ser/Thr_kinase_AS"/>
</dbReference>
<evidence type="ECO:0000259" key="10">
    <source>
        <dbReference type="PROSITE" id="PS50011"/>
    </source>
</evidence>
<protein>
    <recommendedName>
        <fullName evidence="1">non-specific serine/threonine protein kinase</fullName>
        <ecNumber evidence="1">2.7.11.1</ecNumber>
    </recommendedName>
</protein>
<evidence type="ECO:0000256" key="6">
    <source>
        <dbReference type="ARBA" id="ARBA00022840"/>
    </source>
</evidence>
<dbReference type="InterPro" id="IPR011009">
    <property type="entry name" value="Kinase-like_dom_sf"/>
</dbReference>
<dbReference type="FunFam" id="1.10.510.10:FF:000021">
    <property type="entry name" value="Serine/threonine protein kinase"/>
    <property type="match status" value="1"/>
</dbReference>
<proteinExistence type="predicted"/>
<dbReference type="PROSITE" id="PS00107">
    <property type="entry name" value="PROTEIN_KINASE_ATP"/>
    <property type="match status" value="1"/>
</dbReference>
<feature type="compositionally biased region" description="Basic and acidic residues" evidence="8">
    <location>
        <begin position="565"/>
        <end position="596"/>
    </location>
</feature>
<evidence type="ECO:0000256" key="1">
    <source>
        <dbReference type="ARBA" id="ARBA00012513"/>
    </source>
</evidence>
<feature type="region of interest" description="Disordered" evidence="8">
    <location>
        <begin position="502"/>
        <end position="605"/>
    </location>
</feature>
<keyword evidence="9" id="KW-1133">Transmembrane helix</keyword>
<feature type="binding site" evidence="7">
    <location>
        <position position="159"/>
    </location>
    <ligand>
        <name>ATP</name>
        <dbReference type="ChEBI" id="CHEBI:30616"/>
    </ligand>
</feature>
<dbReference type="EMBL" id="FOMX01000022">
    <property type="protein sequence ID" value="SFE90695.1"/>
    <property type="molecule type" value="Genomic_DNA"/>
</dbReference>
<dbReference type="PROSITE" id="PS50011">
    <property type="entry name" value="PROTEIN_KINASE_DOM"/>
    <property type="match status" value="1"/>
</dbReference>
<dbReference type="InterPro" id="IPR000719">
    <property type="entry name" value="Prot_kinase_dom"/>
</dbReference>
<reference evidence="12" key="1">
    <citation type="submission" date="2016-10" db="EMBL/GenBank/DDBJ databases">
        <authorList>
            <person name="Varghese N."/>
            <person name="Submissions S."/>
        </authorList>
    </citation>
    <scope>NUCLEOTIDE SEQUENCE [LARGE SCALE GENOMIC DNA]</scope>
    <source>
        <strain evidence="12">ATCC 25963</strain>
    </source>
</reference>
<dbReference type="PROSITE" id="PS00108">
    <property type="entry name" value="PROTEIN_KINASE_ST"/>
    <property type="match status" value="1"/>
</dbReference>
<dbReference type="Proteomes" id="UP000199400">
    <property type="component" value="Unassembled WGS sequence"/>
</dbReference>
<dbReference type="GO" id="GO:0005524">
    <property type="term" value="F:ATP binding"/>
    <property type="evidence" value="ECO:0007669"/>
    <property type="project" value="UniProtKB-UniRule"/>
</dbReference>
<evidence type="ECO:0000256" key="8">
    <source>
        <dbReference type="SAM" id="MobiDB-lite"/>
    </source>
</evidence>
<dbReference type="PANTHER" id="PTHR43289:SF30">
    <property type="entry name" value="NON-SPECIFIC SERINE_THREONINE PROTEIN KINASE"/>
    <property type="match status" value="1"/>
</dbReference>
<evidence type="ECO:0000256" key="5">
    <source>
        <dbReference type="ARBA" id="ARBA00022777"/>
    </source>
</evidence>
<evidence type="ECO:0000256" key="4">
    <source>
        <dbReference type="ARBA" id="ARBA00022741"/>
    </source>
</evidence>
<evidence type="ECO:0000256" key="9">
    <source>
        <dbReference type="SAM" id="Phobius"/>
    </source>
</evidence>
<dbReference type="PANTHER" id="PTHR43289">
    <property type="entry name" value="MITOGEN-ACTIVATED PROTEIN KINASE KINASE KINASE 20-RELATED"/>
    <property type="match status" value="1"/>
</dbReference>
<feature type="region of interest" description="Disordered" evidence="8">
    <location>
        <begin position="1"/>
        <end position="50"/>
    </location>
</feature>
<keyword evidence="9" id="KW-0472">Membrane</keyword>
<feature type="region of interest" description="Disordered" evidence="8">
    <location>
        <begin position="78"/>
        <end position="100"/>
    </location>
</feature>
<dbReference type="Pfam" id="PF00069">
    <property type="entry name" value="Pkinase"/>
    <property type="match status" value="1"/>
</dbReference>
<feature type="compositionally biased region" description="Basic and acidic residues" evidence="8">
    <location>
        <begin position="535"/>
        <end position="558"/>
    </location>
</feature>
<keyword evidence="4 7" id="KW-0547">Nucleotide-binding</keyword>
<feature type="domain" description="Protein kinase" evidence="10">
    <location>
        <begin position="130"/>
        <end position="399"/>
    </location>
</feature>
<keyword evidence="2" id="KW-0723">Serine/threonine-protein kinase</keyword>
<accession>A0A1I2ECV3</accession>
<dbReference type="Gene3D" id="1.10.510.10">
    <property type="entry name" value="Transferase(Phosphotransferase) domain 1"/>
    <property type="match status" value="1"/>
</dbReference>
<keyword evidence="12" id="KW-1185">Reference proteome</keyword>
<keyword evidence="9" id="KW-0812">Transmembrane</keyword>
<name>A0A1I2ECV3_9BACT</name>
<dbReference type="AlphaFoldDB" id="A0A1I2ECV3"/>
<evidence type="ECO:0000256" key="7">
    <source>
        <dbReference type="PROSITE-ProRule" id="PRU10141"/>
    </source>
</evidence>
<dbReference type="InterPro" id="IPR017441">
    <property type="entry name" value="Protein_kinase_ATP_BS"/>
</dbReference>
<evidence type="ECO:0000313" key="11">
    <source>
        <dbReference type="EMBL" id="SFE90695.1"/>
    </source>
</evidence>
<evidence type="ECO:0000256" key="2">
    <source>
        <dbReference type="ARBA" id="ARBA00022527"/>
    </source>
</evidence>
<evidence type="ECO:0000256" key="3">
    <source>
        <dbReference type="ARBA" id="ARBA00022679"/>
    </source>
</evidence>
<evidence type="ECO:0000313" key="12">
    <source>
        <dbReference type="Proteomes" id="UP000199400"/>
    </source>
</evidence>
<organism evidence="11 12">
    <name type="scientific">Nannocystis exedens</name>
    <dbReference type="NCBI Taxonomy" id="54"/>
    <lineage>
        <taxon>Bacteria</taxon>
        <taxon>Pseudomonadati</taxon>
        <taxon>Myxococcota</taxon>
        <taxon>Polyangia</taxon>
        <taxon>Nannocystales</taxon>
        <taxon>Nannocystaceae</taxon>
        <taxon>Nannocystis</taxon>
    </lineage>
</organism>
<dbReference type="GO" id="GO:0004674">
    <property type="term" value="F:protein serine/threonine kinase activity"/>
    <property type="evidence" value="ECO:0007669"/>
    <property type="project" value="UniProtKB-KW"/>
</dbReference>
<sequence>MSAMATNEGSRDSGQAGEDRSGPRLTAVIVDPPDSLPPTPVVASETAADDDLAEEYEAALEGQVSAAHFSIDLGRASGEVELDGQPTSVDGEPQGEEEDTVERTAAKSLKAKATAAKRDALFGQVLADRYRILDLIGKGGMGKVYLAEHVALGKKVAVKVLNPAYTNRPDQVKRFLREARAASTIGHENVIDITDFGAMPNGQVFFAMEHLQGEDLGKVLKKGPMPWGRARRVMLQICRALQAAHNHGIVHRDMKPENCFLIQRNGIRDFVKVLDFGIAKFLEENRDGGTNPLTQVGALIGTPEYMAPEQIHGDPADQRMDIYAVGCILYQLLTGNLPFTDKTMYGVLSQQVNAKPVPPRQLAPEADIPVEVEAVILKAMEKDKTQRYQTMGELIEAIVATPRGTAGDAGRTTTNLEAAAQAARLAVGVSMPAGVAVPNPVTPDDSLLTQGLNSSASGLRPTSLSLPWRGGTMDAQMLTRLVIGLGAAVLVLVVGLVCALSRSDDPKPQPVDKPSEAAAVTAGAPEAPKPVETPPEAKTEPPPEAKTEPTPEPKKPDDEPLAVDDEAKKDHAKKAVEPKKTTTVKKTEPAAPKGEEAANWPEVLGPMERSQALKSYRAEFETCRTISTPKGKTYKLRLKVDGPKGRVTEATSDDSSAEAKCLARAFKTKVRFVNTRKSPQEFTIVVPL</sequence>
<dbReference type="SMART" id="SM00220">
    <property type="entry name" value="S_TKc"/>
    <property type="match status" value="1"/>
</dbReference>
<feature type="compositionally biased region" description="Low complexity" evidence="8">
    <location>
        <begin position="516"/>
        <end position="526"/>
    </location>
</feature>